<evidence type="ECO:0000256" key="7">
    <source>
        <dbReference type="ARBA" id="ARBA00023316"/>
    </source>
</evidence>
<dbReference type="GO" id="GO:0030435">
    <property type="term" value="P:sporulation resulting in formation of a cellular spore"/>
    <property type="evidence" value="ECO:0007669"/>
    <property type="project" value="UniProtKB-KW"/>
</dbReference>
<evidence type="ECO:0000256" key="4">
    <source>
        <dbReference type="ARBA" id="ARBA00022801"/>
    </source>
</evidence>
<dbReference type="GO" id="GO:0009253">
    <property type="term" value="P:peptidoglycan catabolic process"/>
    <property type="evidence" value="ECO:0007669"/>
    <property type="project" value="InterPro"/>
</dbReference>
<keyword evidence="6" id="KW-0178">Competence</keyword>
<feature type="domain" description="N-acetylmuramoyl-L-alanine amidase" evidence="8">
    <location>
        <begin position="13"/>
        <end position="149"/>
    </location>
</feature>
<reference evidence="9 10" key="1">
    <citation type="submission" date="2018-08" db="EMBL/GenBank/DDBJ databases">
        <title>A genome reference for cultivated species of the human gut microbiota.</title>
        <authorList>
            <person name="Zou Y."/>
            <person name="Xue W."/>
            <person name="Luo G."/>
        </authorList>
    </citation>
    <scope>NUCLEOTIDE SEQUENCE [LARGE SCALE GENOMIC DNA]</scope>
    <source>
        <strain evidence="9 10">AF28-26</strain>
    </source>
</reference>
<dbReference type="GO" id="GO:0030420">
    <property type="term" value="P:establishment of competence for transformation"/>
    <property type="evidence" value="ECO:0007669"/>
    <property type="project" value="UniProtKB-KW"/>
</dbReference>
<evidence type="ECO:0000256" key="5">
    <source>
        <dbReference type="ARBA" id="ARBA00022969"/>
    </source>
</evidence>
<keyword evidence="5" id="KW-0749">Sporulation</keyword>
<organism evidence="9 10">
    <name type="scientific">[Clostridium] leptum</name>
    <dbReference type="NCBI Taxonomy" id="1535"/>
    <lineage>
        <taxon>Bacteria</taxon>
        <taxon>Bacillati</taxon>
        <taxon>Bacillota</taxon>
        <taxon>Clostridia</taxon>
        <taxon>Eubacteriales</taxon>
        <taxon>Oscillospiraceae</taxon>
        <taxon>Oscillospiraceae incertae sedis</taxon>
    </lineage>
</organism>
<protein>
    <recommendedName>
        <fullName evidence="3">N-acetylmuramoyl-L-alanine amidase</fullName>
        <ecNumber evidence="3">3.5.1.28</ecNumber>
    </recommendedName>
</protein>
<keyword evidence="7" id="KW-0961">Cell wall biogenesis/degradation</keyword>
<comment type="similarity">
    <text evidence="2">Belongs to the N-acetylmuramoyl-L-alanine amidase 2 family.</text>
</comment>
<dbReference type="PANTHER" id="PTHR30417:SF11">
    <property type="entry name" value="N-ACETYLMURAMOYL-L-ALANINE AMIDASE XLYA"/>
    <property type="match status" value="1"/>
</dbReference>
<name>A0A412AXM4_9FIRM</name>
<keyword evidence="4" id="KW-0378">Hydrolase</keyword>
<dbReference type="SUPFAM" id="SSF55846">
    <property type="entry name" value="N-acetylmuramoyl-L-alanine amidase-like"/>
    <property type="match status" value="1"/>
</dbReference>
<dbReference type="PANTHER" id="PTHR30417">
    <property type="entry name" value="N-ACETYLMURAMOYL-L-ALANINE AMIDASE AMID"/>
    <property type="match status" value="1"/>
</dbReference>
<evidence type="ECO:0000256" key="2">
    <source>
        <dbReference type="ARBA" id="ARBA00007553"/>
    </source>
</evidence>
<evidence type="ECO:0000313" key="9">
    <source>
        <dbReference type="EMBL" id="RGQ41119.1"/>
    </source>
</evidence>
<evidence type="ECO:0000313" key="10">
    <source>
        <dbReference type="Proteomes" id="UP000284751"/>
    </source>
</evidence>
<dbReference type="EMBL" id="QRTC01000021">
    <property type="protein sequence ID" value="RGQ41119.1"/>
    <property type="molecule type" value="Genomic_DNA"/>
</dbReference>
<evidence type="ECO:0000256" key="1">
    <source>
        <dbReference type="ARBA" id="ARBA00001561"/>
    </source>
</evidence>
<dbReference type="InterPro" id="IPR051206">
    <property type="entry name" value="NAMLAA_amidase_2"/>
</dbReference>
<evidence type="ECO:0000259" key="8">
    <source>
        <dbReference type="SMART" id="SM00644"/>
    </source>
</evidence>
<proteinExistence type="inferred from homology"/>
<dbReference type="GO" id="GO:0009254">
    <property type="term" value="P:peptidoglycan turnover"/>
    <property type="evidence" value="ECO:0007669"/>
    <property type="project" value="TreeGrafter"/>
</dbReference>
<evidence type="ECO:0000256" key="3">
    <source>
        <dbReference type="ARBA" id="ARBA00011901"/>
    </source>
</evidence>
<accession>A0A412AXM4</accession>
<evidence type="ECO:0000256" key="6">
    <source>
        <dbReference type="ARBA" id="ARBA00023287"/>
    </source>
</evidence>
<dbReference type="InterPro" id="IPR036505">
    <property type="entry name" value="Amidase/PGRP_sf"/>
</dbReference>
<dbReference type="AlphaFoldDB" id="A0A412AXM4"/>
<sequence length="316" mass="35060">MKIIQNLVDPSRYSIKCPYAMTPTRVVVHNTANDAPAANEIAYMIRNDNEVSFHYAVDDREVVQGVPENRNTWNAGDGNGKGNREGIAVEICYSRSGGEKFTKAEQNAAEFIASILKRYGWGMDKVTKHQDYNGKYCPHRTLDLGWDRFLKMVEAHLNGDKPAPSPAPTPAPKPAKTVDVYYRVRTKADGWLPEVKNLEDYAGFTGAVTDLAVRVSAGSVKYRVHIKGGRWLPYVTGCNINDAVNGYAGNGLEIDAVEVYYYTPDSIRPYKKAKYRVAPVGGSYYPWQYDNETGNGQDGYAGAFGKPIGKLQIVIE</sequence>
<dbReference type="EC" id="3.5.1.28" evidence="3"/>
<comment type="caution">
    <text evidence="9">The sequence shown here is derived from an EMBL/GenBank/DDBJ whole genome shotgun (WGS) entry which is preliminary data.</text>
</comment>
<dbReference type="CDD" id="cd06583">
    <property type="entry name" value="PGRP"/>
    <property type="match status" value="1"/>
</dbReference>
<dbReference type="SMART" id="SM00644">
    <property type="entry name" value="Ami_2"/>
    <property type="match status" value="1"/>
</dbReference>
<dbReference type="Pfam" id="PF01510">
    <property type="entry name" value="Amidase_2"/>
    <property type="match status" value="1"/>
</dbReference>
<dbReference type="InterPro" id="IPR002502">
    <property type="entry name" value="Amidase_domain"/>
</dbReference>
<dbReference type="Proteomes" id="UP000284751">
    <property type="component" value="Unassembled WGS sequence"/>
</dbReference>
<gene>
    <name evidence="9" type="ORF">DWY99_06705</name>
</gene>
<dbReference type="Gene3D" id="3.40.80.10">
    <property type="entry name" value="Peptidoglycan recognition protein-like"/>
    <property type="match status" value="1"/>
</dbReference>
<dbReference type="GO" id="GO:0071555">
    <property type="term" value="P:cell wall organization"/>
    <property type="evidence" value="ECO:0007669"/>
    <property type="project" value="UniProtKB-KW"/>
</dbReference>
<comment type="catalytic activity">
    <reaction evidence="1">
        <text>Hydrolyzes the link between N-acetylmuramoyl residues and L-amino acid residues in certain cell-wall glycopeptides.</text>
        <dbReference type="EC" id="3.5.1.28"/>
    </reaction>
</comment>
<dbReference type="GO" id="GO:0008745">
    <property type="term" value="F:N-acetylmuramoyl-L-alanine amidase activity"/>
    <property type="evidence" value="ECO:0007669"/>
    <property type="project" value="UniProtKB-EC"/>
</dbReference>